<evidence type="ECO:0000313" key="4">
    <source>
        <dbReference type="EMBL" id="KAK2138646.1"/>
    </source>
</evidence>
<dbReference type="Proteomes" id="UP001208570">
    <property type="component" value="Unassembled WGS sequence"/>
</dbReference>
<accession>A0AAD9IPH7</accession>
<name>A0AAD9IPH7_9ANNE</name>
<evidence type="ECO:0000256" key="2">
    <source>
        <dbReference type="SAM" id="SignalP"/>
    </source>
</evidence>
<feature type="domain" description="NIDO" evidence="3">
    <location>
        <begin position="59"/>
        <end position="154"/>
    </location>
</feature>
<protein>
    <recommendedName>
        <fullName evidence="3">NIDO domain-containing protein</fullName>
    </recommendedName>
</protein>
<sequence length="211" mass="24628">MLFGILLAILLTTDVAYGGLMFRYGPNSGDTEFSYNCDDCYEQVYLSNNYRYFFGFNYNLYISSNGYITFGSGYSWFNPWPNYAFYGPKMIAPYWSDIYLPADTTDSHIWYRESTTSRDLKKAKKIIREHFDGCGSYFNPTAVFVVTWADVISYCQGWCPWYSWNYYYCYNYYKDFADKAFANVTSKALNNDTSLPTVDQSEKPQPPLQKA</sequence>
<evidence type="ECO:0000256" key="1">
    <source>
        <dbReference type="ARBA" id="ARBA00023157"/>
    </source>
</evidence>
<dbReference type="Pfam" id="PF06119">
    <property type="entry name" value="NIDO"/>
    <property type="match status" value="1"/>
</dbReference>
<dbReference type="InterPro" id="IPR003886">
    <property type="entry name" value="NIDO_dom"/>
</dbReference>
<keyword evidence="5" id="KW-1185">Reference proteome</keyword>
<keyword evidence="2" id="KW-0732">Signal</keyword>
<dbReference type="GO" id="GO:0007160">
    <property type="term" value="P:cell-matrix adhesion"/>
    <property type="evidence" value="ECO:0007669"/>
    <property type="project" value="InterPro"/>
</dbReference>
<dbReference type="PANTHER" id="PTHR13802:SF52">
    <property type="entry name" value="MUCIN-4"/>
    <property type="match status" value="1"/>
</dbReference>
<dbReference type="AlphaFoldDB" id="A0AAD9IPH7"/>
<evidence type="ECO:0000259" key="3">
    <source>
        <dbReference type="Pfam" id="PF06119"/>
    </source>
</evidence>
<comment type="caution">
    <text evidence="4">The sequence shown here is derived from an EMBL/GenBank/DDBJ whole genome shotgun (WGS) entry which is preliminary data.</text>
</comment>
<evidence type="ECO:0000313" key="5">
    <source>
        <dbReference type="Proteomes" id="UP001208570"/>
    </source>
</evidence>
<dbReference type="PANTHER" id="PTHR13802">
    <property type="entry name" value="MUCIN 4-RELATED"/>
    <property type="match status" value="1"/>
</dbReference>
<feature type="non-terminal residue" evidence="4">
    <location>
        <position position="1"/>
    </location>
</feature>
<feature type="signal peptide" evidence="2">
    <location>
        <begin position="1"/>
        <end position="18"/>
    </location>
</feature>
<dbReference type="InterPro" id="IPR051495">
    <property type="entry name" value="Epithelial_Barrier/Signaling"/>
</dbReference>
<gene>
    <name evidence="4" type="ORF">LSH36_2674g00004</name>
</gene>
<feature type="chain" id="PRO_5042090069" description="NIDO domain-containing protein" evidence="2">
    <location>
        <begin position="19"/>
        <end position="211"/>
    </location>
</feature>
<reference evidence="4" key="1">
    <citation type="journal article" date="2023" name="Mol. Biol. Evol.">
        <title>Third-Generation Sequencing Reveals the Adaptive Role of the Epigenome in Three Deep-Sea Polychaetes.</title>
        <authorList>
            <person name="Perez M."/>
            <person name="Aroh O."/>
            <person name="Sun Y."/>
            <person name="Lan Y."/>
            <person name="Juniper S.K."/>
            <person name="Young C.R."/>
            <person name="Angers B."/>
            <person name="Qian P.Y."/>
        </authorList>
    </citation>
    <scope>NUCLEOTIDE SEQUENCE</scope>
    <source>
        <strain evidence="4">P08H-3</strain>
    </source>
</reference>
<proteinExistence type="predicted"/>
<keyword evidence="1" id="KW-1015">Disulfide bond</keyword>
<organism evidence="4 5">
    <name type="scientific">Paralvinella palmiformis</name>
    <dbReference type="NCBI Taxonomy" id="53620"/>
    <lineage>
        <taxon>Eukaryota</taxon>
        <taxon>Metazoa</taxon>
        <taxon>Spiralia</taxon>
        <taxon>Lophotrochozoa</taxon>
        <taxon>Annelida</taxon>
        <taxon>Polychaeta</taxon>
        <taxon>Sedentaria</taxon>
        <taxon>Canalipalpata</taxon>
        <taxon>Terebellida</taxon>
        <taxon>Terebelliformia</taxon>
        <taxon>Alvinellidae</taxon>
        <taxon>Paralvinella</taxon>
    </lineage>
</organism>
<dbReference type="EMBL" id="JAODUP010002669">
    <property type="protein sequence ID" value="KAK2138646.1"/>
    <property type="molecule type" value="Genomic_DNA"/>
</dbReference>